<dbReference type="Proteomes" id="UP000682802">
    <property type="component" value="Chromosome 1"/>
</dbReference>
<dbReference type="RefSeq" id="WP_144072229.1">
    <property type="nucleotide sequence ID" value="NZ_CP076128.1"/>
</dbReference>
<evidence type="ECO:0000313" key="2">
    <source>
        <dbReference type="Proteomes" id="UP000682802"/>
    </source>
</evidence>
<evidence type="ECO:0000313" key="1">
    <source>
        <dbReference type="EMBL" id="QWG08308.1"/>
    </source>
</evidence>
<dbReference type="EMBL" id="CP076128">
    <property type="protein sequence ID" value="QWG08308.1"/>
    <property type="molecule type" value="Genomic_DNA"/>
</dbReference>
<keyword evidence="2" id="KW-1185">Reference proteome</keyword>
<organism evidence="1 2">
    <name type="scientific">Flammeovirga kamogawensis</name>
    <dbReference type="NCBI Taxonomy" id="373891"/>
    <lineage>
        <taxon>Bacteria</taxon>
        <taxon>Pseudomonadati</taxon>
        <taxon>Bacteroidota</taxon>
        <taxon>Cytophagia</taxon>
        <taxon>Cytophagales</taxon>
        <taxon>Flammeovirgaceae</taxon>
        <taxon>Flammeovirga</taxon>
    </lineage>
</organism>
<reference evidence="1 2" key="1">
    <citation type="submission" date="2021-05" db="EMBL/GenBank/DDBJ databases">
        <title>Comparative genomic studies on the polysaccharide-degrading batcterial strains of the Flammeovirga genus.</title>
        <authorList>
            <person name="Zewei F."/>
            <person name="Zheng Z."/>
            <person name="Yu L."/>
            <person name="Ruyue G."/>
            <person name="Yanhong M."/>
            <person name="Yuanyuan C."/>
            <person name="Jingyan G."/>
            <person name="Wenjun H."/>
        </authorList>
    </citation>
    <scope>NUCLEOTIDE SEQUENCE [LARGE SCALE GENOMIC DNA]</scope>
    <source>
        <strain evidence="1 2">YS10</strain>
    </source>
</reference>
<name>A0ABX8GXH5_9BACT</name>
<sequence>MKHLILKKEIHLGYFSVVPEATKMTLSLHDIVGYMNFPANDFAKKVLENRINTQKGTPKNTSQLLVENNFNTKYSVDELLRAIGFQIKNETKDESLYLAEVQKHWNDLIESIEEDLMNVRYSLLNHVIQTNPTRLYQ</sequence>
<gene>
    <name evidence="1" type="ORF">KM029_05060</name>
</gene>
<protein>
    <submittedName>
        <fullName evidence="1">Uncharacterized protein</fullName>
    </submittedName>
</protein>
<proteinExistence type="predicted"/>
<accession>A0ABX8GXH5</accession>